<dbReference type="Pfam" id="PF01757">
    <property type="entry name" value="Acyl_transf_3"/>
    <property type="match status" value="1"/>
</dbReference>
<dbReference type="AGR" id="WB:WBGene00018141"/>
<evidence type="ECO:0000259" key="2">
    <source>
        <dbReference type="Pfam" id="PF01757"/>
    </source>
</evidence>
<dbReference type="RefSeq" id="NP_500433.3">
    <property type="nucleotide sequence ID" value="NM_068032.3"/>
</dbReference>
<accession>O44404</accession>
<evidence type="ECO:0000256" key="1">
    <source>
        <dbReference type="SAM" id="Phobius"/>
    </source>
</evidence>
<keyword evidence="5" id="KW-1185">Reference proteome</keyword>
<gene>
    <name evidence="4 6" type="primary">oac-21</name>
    <name evidence="4" type="ORF">CELE_F37C4.1</name>
    <name evidence="6" type="ORF">F37C4.1</name>
</gene>
<dbReference type="UCSC" id="F37C4.1">
    <property type="organism name" value="c. elegans"/>
</dbReference>
<dbReference type="GO" id="GO:0016747">
    <property type="term" value="F:acyltransferase activity, transferring groups other than amino-acyl groups"/>
    <property type="evidence" value="ECO:0007669"/>
    <property type="project" value="InterPro"/>
</dbReference>
<sequence length="677" mass="78348">MFQPTQKSSKRLDLQGIRALAILVVLGFHFYPKYFPNGYLGVDQFFVLSGFLMCMLLKRAENQSACSLVTLFYSKRFKRILPLYLLIILISMICLYNFFPDTAIETNKESAVNALLFVSNRPKTAAEDYFTMLSIAIDIFTHTWSLSVEIQFYFLVPFIFLLSTKLPSKMQYGFYGVVGYISLWYFYSVPETVAFNSLFARIWQFMLGMVGYLLAILKPKYSNCHVLSNLEDGQGSQEPCPNDKFRWFLIHSQFMSYITLLILLAINICPFALPAELVRPLVTMGTGFLMLLSEDNLVLSNRILIYIGDISFSLYLIHWPIYAYWKLTCNGNQISLAVALASSIVFAVITYENFEKWYLRLSSTSIGLLVVALFFINIVVINKDQILDHVNFSGKDISSLDNVTDDMTLDDAERLNHRWNVNDYKNLYTSTCKYENKVGPLGWCRHTGLSKSGKYRLATIGNSWTANHAKLFYQECSYKAKSIMQGAAYGCEPLYPTTQYTVCKANFTDFEQRIRKEKPDFAFIITRYISIGEPFPKNVTTFEQDPIYQTMKEQMLKFISNIKYKLYILDAVPRINAKVVRRITKFMRNHTDPVAIDKAIVIFHEYEMARKRHAQLIKDCNGKCVLVDYVPEFYNTETGTFRYFDKRGFSYWTTPSHLSPHGIEHVRHVWRDICAKL</sequence>
<dbReference type="KEGG" id="cel:CELE_F37C4.1"/>
<feature type="domain" description="SGNH" evidence="3">
    <location>
        <begin position="432"/>
        <end position="671"/>
    </location>
</feature>
<dbReference type="InParanoid" id="O44404"/>
<evidence type="ECO:0000313" key="4">
    <source>
        <dbReference type="EMBL" id="CCD70191.2"/>
    </source>
</evidence>
<dbReference type="GeneID" id="185417"/>
<protein>
    <submittedName>
        <fullName evidence="4">Acyl_transf_3 domain-containing protein</fullName>
    </submittedName>
</protein>
<dbReference type="InterPro" id="IPR050879">
    <property type="entry name" value="Acyltransferase_3"/>
</dbReference>
<reference evidence="4 5" key="1">
    <citation type="journal article" date="1998" name="Science">
        <title>Genome sequence of the nematode C. elegans: a platform for investigating biology.</title>
        <authorList>
            <consortium name="The C. elegans sequencing consortium"/>
            <person name="Sulson J.E."/>
            <person name="Waterston R."/>
        </authorList>
    </citation>
    <scope>NUCLEOTIDE SEQUENCE [LARGE SCALE GENOMIC DNA]</scope>
    <source>
        <strain evidence="4 5">Bristol N2</strain>
    </source>
</reference>
<dbReference type="OrthoDB" id="5825384at2759"/>
<evidence type="ECO:0000259" key="3">
    <source>
        <dbReference type="Pfam" id="PF19040"/>
    </source>
</evidence>
<dbReference type="GO" id="GO:0000271">
    <property type="term" value="P:polysaccharide biosynthetic process"/>
    <property type="evidence" value="ECO:0000318"/>
    <property type="project" value="GO_Central"/>
</dbReference>
<feature type="transmembrane region" description="Helical" evidence="1">
    <location>
        <begin position="139"/>
        <end position="160"/>
    </location>
</feature>
<feature type="transmembrane region" description="Helical" evidence="1">
    <location>
        <begin position="303"/>
        <end position="322"/>
    </location>
</feature>
<name>O44404_CAEEL</name>
<dbReference type="OMA" id="INICPFA"/>
<feature type="transmembrane region" description="Helical" evidence="1">
    <location>
        <begin position="12"/>
        <end position="32"/>
    </location>
</feature>
<dbReference type="InterPro" id="IPR043968">
    <property type="entry name" value="SGNH"/>
</dbReference>
<feature type="transmembrane region" description="Helical" evidence="1">
    <location>
        <begin position="357"/>
        <end position="380"/>
    </location>
</feature>
<dbReference type="PANTHER" id="PTHR23028:SF135">
    <property type="entry name" value="ACYL_TRANSF_3 DOMAIN-CONTAINING PROTEIN"/>
    <property type="match status" value="1"/>
</dbReference>
<keyword evidence="1" id="KW-0812">Transmembrane</keyword>
<dbReference type="FunCoup" id="O44404">
    <property type="interactions" value="29"/>
</dbReference>
<feature type="transmembrane region" description="Helical" evidence="1">
    <location>
        <begin position="199"/>
        <end position="217"/>
    </location>
</feature>
<feature type="transmembrane region" description="Helical" evidence="1">
    <location>
        <begin position="334"/>
        <end position="351"/>
    </location>
</feature>
<dbReference type="AlphaFoldDB" id="O44404"/>
<dbReference type="PaxDb" id="6239-F37C4.1"/>
<keyword evidence="1" id="KW-1133">Transmembrane helix</keyword>
<evidence type="ECO:0000313" key="5">
    <source>
        <dbReference type="Proteomes" id="UP000001940"/>
    </source>
</evidence>
<dbReference type="EMBL" id="BX284604">
    <property type="protein sequence ID" value="CCD70191.2"/>
    <property type="molecule type" value="Genomic_DNA"/>
</dbReference>
<evidence type="ECO:0000313" key="6">
    <source>
        <dbReference type="WormBase" id="F37C4.1"/>
    </source>
</evidence>
<dbReference type="Proteomes" id="UP000001940">
    <property type="component" value="Chromosome IV"/>
</dbReference>
<proteinExistence type="predicted"/>
<dbReference type="CTD" id="185417"/>
<dbReference type="eggNOG" id="ENOG502SGA9">
    <property type="taxonomic scope" value="Eukaryota"/>
</dbReference>
<dbReference type="InterPro" id="IPR002656">
    <property type="entry name" value="Acyl_transf_3_dom"/>
</dbReference>
<dbReference type="WormBase" id="F37C4.1">
    <property type="protein sequence ID" value="CE48695"/>
    <property type="gene ID" value="WBGene00018141"/>
    <property type="gene designation" value="oac-21"/>
</dbReference>
<feature type="transmembrane region" description="Helical" evidence="1">
    <location>
        <begin position="172"/>
        <end position="187"/>
    </location>
</feature>
<organism evidence="4 5">
    <name type="scientific">Caenorhabditis elegans</name>
    <dbReference type="NCBI Taxonomy" id="6239"/>
    <lineage>
        <taxon>Eukaryota</taxon>
        <taxon>Metazoa</taxon>
        <taxon>Ecdysozoa</taxon>
        <taxon>Nematoda</taxon>
        <taxon>Chromadorea</taxon>
        <taxon>Rhabditida</taxon>
        <taxon>Rhabditina</taxon>
        <taxon>Rhabditomorpha</taxon>
        <taxon>Rhabditoidea</taxon>
        <taxon>Rhabditidae</taxon>
        <taxon>Peloderinae</taxon>
        <taxon>Caenorhabditis</taxon>
    </lineage>
</organism>
<keyword evidence="1" id="KW-0472">Membrane</keyword>
<dbReference type="HOGENOM" id="CLU_005679_12_1_1"/>
<dbReference type="PANTHER" id="PTHR23028">
    <property type="entry name" value="ACETYLTRANSFERASE"/>
    <property type="match status" value="1"/>
</dbReference>
<feature type="transmembrane region" description="Helical" evidence="1">
    <location>
        <begin position="254"/>
        <end position="273"/>
    </location>
</feature>
<dbReference type="Pfam" id="PF19040">
    <property type="entry name" value="SGNH"/>
    <property type="match status" value="1"/>
</dbReference>
<dbReference type="GO" id="GO:0016020">
    <property type="term" value="C:membrane"/>
    <property type="evidence" value="ECO:0000318"/>
    <property type="project" value="GO_Central"/>
</dbReference>
<feature type="domain" description="Acyltransferase 3" evidence="2">
    <location>
        <begin position="13"/>
        <end position="351"/>
    </location>
</feature>
<feature type="transmembrane region" description="Helical" evidence="1">
    <location>
        <begin position="81"/>
        <end position="99"/>
    </location>
</feature>